<evidence type="ECO:0000256" key="4">
    <source>
        <dbReference type="ARBA" id="ARBA00022764"/>
    </source>
</evidence>
<evidence type="ECO:0000256" key="5">
    <source>
        <dbReference type="ARBA" id="ARBA00023157"/>
    </source>
</evidence>
<dbReference type="InterPro" id="IPR051470">
    <property type="entry name" value="Thiol:disulfide_interchange"/>
</dbReference>
<dbReference type="EMBL" id="SUMF01000001">
    <property type="protein sequence ID" value="TJZ78903.1"/>
    <property type="molecule type" value="Genomic_DNA"/>
</dbReference>
<evidence type="ECO:0000256" key="7">
    <source>
        <dbReference type="RuleBase" id="RU364038"/>
    </source>
</evidence>
<comment type="caution">
    <text evidence="10">The sequence shown here is derived from an EMBL/GenBank/DDBJ whole genome shotgun (WGS) entry which is preliminary data.</text>
</comment>
<evidence type="ECO:0000256" key="2">
    <source>
        <dbReference type="ARBA" id="ARBA00009813"/>
    </source>
</evidence>
<name>A0A4U0QBY8_9NEIS</name>
<feature type="chain" id="PRO_5021035864" description="Thiol:disulfide interchange protein" evidence="7">
    <location>
        <begin position="27"/>
        <end position="252"/>
    </location>
</feature>
<keyword evidence="3 7" id="KW-0732">Signal</keyword>
<dbReference type="PROSITE" id="PS51257">
    <property type="entry name" value="PROKAR_LIPOPROTEIN"/>
    <property type="match status" value="1"/>
</dbReference>
<dbReference type="InterPro" id="IPR009094">
    <property type="entry name" value="DiS-bond_isomerase_DsbC/G_N_sf"/>
</dbReference>
<dbReference type="Gene3D" id="3.10.450.70">
    <property type="entry name" value="Disulphide bond isomerase, DsbC/G, N-terminal"/>
    <property type="match status" value="1"/>
</dbReference>
<dbReference type="Gene3D" id="3.40.30.10">
    <property type="entry name" value="Glutaredoxin"/>
    <property type="match status" value="1"/>
</dbReference>
<accession>A0A4U0QBY8</accession>
<dbReference type="PANTHER" id="PTHR35272">
    <property type="entry name" value="THIOL:DISULFIDE INTERCHANGE PROTEIN DSBC-RELATED"/>
    <property type="match status" value="1"/>
</dbReference>
<feature type="domain" description="Disulphide bond isomerase DsbC/G N-terminal" evidence="8">
    <location>
        <begin position="30"/>
        <end position="98"/>
    </location>
</feature>
<dbReference type="Pfam" id="PF13098">
    <property type="entry name" value="Thioredoxin_2"/>
    <property type="match status" value="1"/>
</dbReference>
<dbReference type="InterPro" id="IPR036249">
    <property type="entry name" value="Thioredoxin-like_sf"/>
</dbReference>
<comment type="subcellular location">
    <subcellularLocation>
        <location evidence="1 7">Periplasm</location>
    </subcellularLocation>
</comment>
<dbReference type="GO" id="GO:0042597">
    <property type="term" value="C:periplasmic space"/>
    <property type="evidence" value="ECO:0007669"/>
    <property type="project" value="UniProtKB-SubCell"/>
</dbReference>
<reference evidence="10 11" key="1">
    <citation type="submission" date="2019-04" db="EMBL/GenBank/DDBJ databases">
        <title>Chitiniphilus eburnea sp. nov., a novel chitinolytic bacterium isolated from aquaculture sludge.</title>
        <authorList>
            <person name="Sheng M."/>
        </authorList>
    </citation>
    <scope>NUCLEOTIDE SEQUENCE [LARGE SCALE GENOMIC DNA]</scope>
    <source>
        <strain evidence="10 11">HX-2-15</strain>
    </source>
</reference>
<sequence>MHAPARFIRTVIATGMIALTACSASADTAKEPKEATALRAKLQKSLDGRSVVSIGATPIKGLYEVVLEGRQIVYTDAKGDYILVGDLVDVARKSSLTQDRIAELAVTDFSKLPLDKAIKEVRGDGSRKLAVFSDPDCPFCKRLEKDSLNGVDNVTIYTFLFPLSIHPDADRKSKLIWCAKDRTAAWQTWVHDEKLPEDSNADCANPINDNLALGEKLGISGTPALIFGNGRIVSGAIPKEQLEAMLATPAKK</sequence>
<feature type="signal peptide" evidence="7">
    <location>
        <begin position="1"/>
        <end position="26"/>
    </location>
</feature>
<organism evidence="10 11">
    <name type="scientific">Chitiniphilus eburneus</name>
    <dbReference type="NCBI Taxonomy" id="2571148"/>
    <lineage>
        <taxon>Bacteria</taxon>
        <taxon>Pseudomonadati</taxon>
        <taxon>Pseudomonadota</taxon>
        <taxon>Betaproteobacteria</taxon>
        <taxon>Neisseriales</taxon>
        <taxon>Chitinibacteraceae</taxon>
        <taxon>Chitiniphilus</taxon>
    </lineage>
</organism>
<keyword evidence="11" id="KW-1185">Reference proteome</keyword>
<comment type="function">
    <text evidence="7">Required for disulfide bond formation in some periplasmic proteins. Acts by transferring its disulfide bond to other proteins and is reduced in the process.</text>
</comment>
<dbReference type="Proteomes" id="UP000310016">
    <property type="component" value="Unassembled WGS sequence"/>
</dbReference>
<dbReference type="PANTHER" id="PTHR35272:SF3">
    <property type="entry name" value="THIOL:DISULFIDE INTERCHANGE PROTEIN DSBC"/>
    <property type="match status" value="1"/>
</dbReference>
<keyword evidence="5" id="KW-1015">Disulfide bond</keyword>
<evidence type="ECO:0000256" key="6">
    <source>
        <dbReference type="ARBA" id="ARBA00023284"/>
    </source>
</evidence>
<evidence type="ECO:0000313" key="11">
    <source>
        <dbReference type="Proteomes" id="UP000310016"/>
    </source>
</evidence>
<dbReference type="OrthoDB" id="12976at2"/>
<dbReference type="InterPro" id="IPR012336">
    <property type="entry name" value="Thioredoxin-like_fold"/>
</dbReference>
<keyword evidence="6 7" id="KW-0676">Redox-active center</keyword>
<evidence type="ECO:0000256" key="3">
    <source>
        <dbReference type="ARBA" id="ARBA00022729"/>
    </source>
</evidence>
<dbReference type="Pfam" id="PF10411">
    <property type="entry name" value="DsbC_N"/>
    <property type="match status" value="1"/>
</dbReference>
<dbReference type="InterPro" id="IPR018950">
    <property type="entry name" value="DiS-bond_isomerase_DsbC/G_N"/>
</dbReference>
<dbReference type="CDD" id="cd03020">
    <property type="entry name" value="DsbA_DsbC_DsbG"/>
    <property type="match status" value="1"/>
</dbReference>
<evidence type="ECO:0000259" key="8">
    <source>
        <dbReference type="Pfam" id="PF10411"/>
    </source>
</evidence>
<dbReference type="SUPFAM" id="SSF54423">
    <property type="entry name" value="DsbC/DsbG N-terminal domain-like"/>
    <property type="match status" value="1"/>
</dbReference>
<protein>
    <recommendedName>
        <fullName evidence="7">Thiol:disulfide interchange protein</fullName>
    </recommendedName>
</protein>
<keyword evidence="4 7" id="KW-0574">Periplasm</keyword>
<evidence type="ECO:0000256" key="1">
    <source>
        <dbReference type="ARBA" id="ARBA00004418"/>
    </source>
</evidence>
<dbReference type="AlphaFoldDB" id="A0A4U0QBY8"/>
<dbReference type="SUPFAM" id="SSF52833">
    <property type="entry name" value="Thioredoxin-like"/>
    <property type="match status" value="1"/>
</dbReference>
<evidence type="ECO:0000313" key="10">
    <source>
        <dbReference type="EMBL" id="TJZ78903.1"/>
    </source>
</evidence>
<dbReference type="InterPro" id="IPR033954">
    <property type="entry name" value="DiS-bond_Isoase_DsbC/G"/>
</dbReference>
<dbReference type="RefSeq" id="WP_136771418.1">
    <property type="nucleotide sequence ID" value="NZ_CP156074.1"/>
</dbReference>
<feature type="domain" description="Thioredoxin-like fold" evidence="9">
    <location>
        <begin position="122"/>
        <end position="246"/>
    </location>
</feature>
<evidence type="ECO:0000259" key="9">
    <source>
        <dbReference type="Pfam" id="PF13098"/>
    </source>
</evidence>
<comment type="similarity">
    <text evidence="2 7">Belongs to the thioredoxin family. DsbC subfamily.</text>
</comment>
<gene>
    <name evidence="10" type="ORF">FAZ21_01050</name>
</gene>
<proteinExistence type="inferred from homology"/>